<keyword evidence="3" id="KW-0325">Glycoprotein</keyword>
<dbReference type="PANTHER" id="PTHR36220:SF1">
    <property type="entry name" value="GAMMA TUBULIN COMPLEX COMPONENT C-TERMINAL DOMAIN-CONTAINING PROTEIN"/>
    <property type="match status" value="1"/>
</dbReference>
<dbReference type="RefSeq" id="WP_128782361.1">
    <property type="nucleotide sequence ID" value="NZ_RJLM01000001.1"/>
</dbReference>
<evidence type="ECO:0000256" key="2">
    <source>
        <dbReference type="ARBA" id="ARBA00022737"/>
    </source>
</evidence>
<dbReference type="EMBL" id="RJLM01000001">
    <property type="protein sequence ID" value="RWX57047.1"/>
    <property type="molecule type" value="Genomic_DNA"/>
</dbReference>
<dbReference type="OrthoDB" id="5885882at2"/>
<gene>
    <name evidence="5" type="ORF">EDI28_03130</name>
</gene>
<dbReference type="InterPro" id="IPR013519">
    <property type="entry name" value="Int_alpha_beta-p"/>
</dbReference>
<evidence type="ECO:0000256" key="1">
    <source>
        <dbReference type="ARBA" id="ARBA00022729"/>
    </source>
</evidence>
<keyword evidence="1 4" id="KW-0732">Signal</keyword>
<dbReference type="PANTHER" id="PTHR36220">
    <property type="entry name" value="UNNAMED PRODUCT"/>
    <property type="match status" value="1"/>
</dbReference>
<dbReference type="Pfam" id="PF14312">
    <property type="entry name" value="FG-GAP_2"/>
    <property type="match status" value="1"/>
</dbReference>
<sequence length="575" mass="61905">MTKKLLLPLCIAVGLSACGSGGGSDVSSTPAAQEKGKFVTVTPAVQKGGAIALSWNQVSGADHYKLLRYRQTRQRLTDEVVATHVTGTSLNLVLDLVDMDAATADYELLACDSSDYCFTKSAKFRLENLEQAIGKVKTNLNRYDSDRVRFGSAVAWQQDYLVTNITDDSNGIVQLYSAQGDGQYQIDESLLRKSYLRTADRHATRANSIVTAGSSFDDFFLAAATLPSEQGKDEAFVYMAKTMDTMNNGNPERWLQGHTAPRGPVSDSYGAALASSGEDGGMIMMGHPTKNTSGEVSYYFFKDLSFPAAPEQYMKSISSPGEFKVNRPNDLAADAKFGASVAIAKDEVLVVGAPMDSLLKGSASEIKHGGAVYVYRKALAPRNYNEIWQLETVLTLPDGYSKENSGFGSSVVINKAANLVLVGAPGIDRVLTYKYDEQRGFWSEIDAITPVKASAGQKFGSQLALSDKGFLAVSAPSAPWRGFGFHTSADTLERGGDLDGAVYIYRLNDYGNRNYAWEGAITGDSVSGVNEEFGASLKFKPGTNTLAVGAPGHPSDPTLDWSDRSWPNAGAVYIY</sequence>
<dbReference type="PROSITE" id="PS51257">
    <property type="entry name" value="PROKAR_LIPOPROTEIN"/>
    <property type="match status" value="1"/>
</dbReference>
<proteinExistence type="predicted"/>
<keyword evidence="6" id="KW-1185">Reference proteome</keyword>
<dbReference type="Gene3D" id="2.130.10.130">
    <property type="entry name" value="Integrin alpha, N-terminal"/>
    <property type="match status" value="1"/>
</dbReference>
<keyword evidence="2" id="KW-0677">Repeat</keyword>
<evidence type="ECO:0000313" key="5">
    <source>
        <dbReference type="EMBL" id="RWX57047.1"/>
    </source>
</evidence>
<accession>A0A3S3RBG5</accession>
<evidence type="ECO:0008006" key="7">
    <source>
        <dbReference type="Google" id="ProtNLM"/>
    </source>
</evidence>
<feature type="signal peptide" evidence="4">
    <location>
        <begin position="1"/>
        <end position="19"/>
    </location>
</feature>
<dbReference type="Proteomes" id="UP000287563">
    <property type="component" value="Unassembled WGS sequence"/>
</dbReference>
<name>A0A3S3RBG5_9GAMM</name>
<dbReference type="InterPro" id="IPR028994">
    <property type="entry name" value="Integrin_alpha_N"/>
</dbReference>
<evidence type="ECO:0000313" key="6">
    <source>
        <dbReference type="Proteomes" id="UP000287563"/>
    </source>
</evidence>
<evidence type="ECO:0000256" key="4">
    <source>
        <dbReference type="SAM" id="SignalP"/>
    </source>
</evidence>
<evidence type="ECO:0000256" key="3">
    <source>
        <dbReference type="ARBA" id="ARBA00023180"/>
    </source>
</evidence>
<dbReference type="SMART" id="SM00191">
    <property type="entry name" value="Int_alpha"/>
    <property type="match status" value="3"/>
</dbReference>
<comment type="caution">
    <text evidence="5">The sequence shown here is derived from an EMBL/GenBank/DDBJ whole genome shotgun (WGS) entry which is preliminary data.</text>
</comment>
<dbReference type="InterPro" id="IPR013517">
    <property type="entry name" value="FG-GAP"/>
</dbReference>
<organism evidence="5 6">
    <name type="scientific">Photobacterium chitinilyticum</name>
    <dbReference type="NCBI Taxonomy" id="2485123"/>
    <lineage>
        <taxon>Bacteria</taxon>
        <taxon>Pseudomonadati</taxon>
        <taxon>Pseudomonadota</taxon>
        <taxon>Gammaproteobacteria</taxon>
        <taxon>Vibrionales</taxon>
        <taxon>Vibrionaceae</taxon>
        <taxon>Photobacterium</taxon>
    </lineage>
</organism>
<protein>
    <recommendedName>
        <fullName evidence="7">Integrin</fullName>
    </recommendedName>
</protein>
<feature type="chain" id="PRO_5018602535" description="Integrin" evidence="4">
    <location>
        <begin position="20"/>
        <end position="575"/>
    </location>
</feature>
<dbReference type="AlphaFoldDB" id="A0A3S3RBG5"/>
<reference evidence="5 6" key="1">
    <citation type="submission" date="2018-11" db="EMBL/GenBank/DDBJ databases">
        <title>Photobacterium sp. BEI247 sp. nov., a marine bacterium isolated from Yongle Blue Hole in the South China Sea.</title>
        <authorList>
            <person name="Wang X."/>
        </authorList>
    </citation>
    <scope>NUCLEOTIDE SEQUENCE [LARGE SCALE GENOMIC DNA]</scope>
    <source>
        <strain evidence="6">BEI247</strain>
    </source>
</reference>